<reference evidence="6" key="2">
    <citation type="submission" date="2021-04" db="EMBL/GenBank/DDBJ databases">
        <authorList>
            <person name="Gilroy R."/>
        </authorList>
    </citation>
    <scope>NUCLEOTIDE SEQUENCE</scope>
    <source>
        <strain evidence="6">ChiHjej13B12-752</strain>
    </source>
</reference>
<organism evidence="6 7">
    <name type="scientific">Candidatus Salinicoccus stercoripullorum</name>
    <dbReference type="NCBI Taxonomy" id="2838756"/>
    <lineage>
        <taxon>Bacteria</taxon>
        <taxon>Bacillati</taxon>
        <taxon>Bacillota</taxon>
        <taxon>Bacilli</taxon>
        <taxon>Bacillales</taxon>
        <taxon>Staphylococcaceae</taxon>
        <taxon>Salinicoccus</taxon>
    </lineage>
</organism>
<keyword evidence="1" id="KW-0423">Lactose metabolism</keyword>
<name>A0A9D1QJM8_9STAP</name>
<dbReference type="GO" id="GO:0003700">
    <property type="term" value="F:DNA-binding transcription factor activity"/>
    <property type="evidence" value="ECO:0007669"/>
    <property type="project" value="InterPro"/>
</dbReference>
<accession>A0A9D1QJM8</accession>
<dbReference type="InterPro" id="IPR001034">
    <property type="entry name" value="DeoR_HTH"/>
</dbReference>
<protein>
    <submittedName>
        <fullName evidence="6">DeoR/GlpR family DNA-binding transcription regulator</fullName>
    </submittedName>
</protein>
<feature type="domain" description="HTH deoR-type" evidence="5">
    <location>
        <begin position="5"/>
        <end position="60"/>
    </location>
</feature>
<dbReference type="Gene3D" id="1.10.10.10">
    <property type="entry name" value="Winged helix-like DNA-binding domain superfamily/Winged helix DNA-binding domain"/>
    <property type="match status" value="1"/>
</dbReference>
<dbReference type="InterPro" id="IPR050313">
    <property type="entry name" value="Carb_Metab_HTH_regulators"/>
</dbReference>
<evidence type="ECO:0000256" key="4">
    <source>
        <dbReference type="ARBA" id="ARBA00023163"/>
    </source>
</evidence>
<evidence type="ECO:0000256" key="2">
    <source>
        <dbReference type="ARBA" id="ARBA00023015"/>
    </source>
</evidence>
<dbReference type="PROSITE" id="PS51000">
    <property type="entry name" value="HTH_DEOR_2"/>
    <property type="match status" value="1"/>
</dbReference>
<dbReference type="GO" id="GO:0003677">
    <property type="term" value="F:DNA binding"/>
    <property type="evidence" value="ECO:0007669"/>
    <property type="project" value="UniProtKB-KW"/>
</dbReference>
<dbReference type="Pfam" id="PF00455">
    <property type="entry name" value="DeoRC"/>
    <property type="match status" value="1"/>
</dbReference>
<dbReference type="PRINTS" id="PR00037">
    <property type="entry name" value="HTHLACR"/>
</dbReference>
<dbReference type="PANTHER" id="PTHR30363:SF44">
    <property type="entry name" value="AGA OPERON TRANSCRIPTIONAL REPRESSOR-RELATED"/>
    <property type="match status" value="1"/>
</dbReference>
<dbReference type="SUPFAM" id="SSF46785">
    <property type="entry name" value="Winged helix' DNA-binding domain"/>
    <property type="match status" value="1"/>
</dbReference>
<evidence type="ECO:0000313" key="7">
    <source>
        <dbReference type="Proteomes" id="UP000823989"/>
    </source>
</evidence>
<dbReference type="SUPFAM" id="SSF100950">
    <property type="entry name" value="NagB/RpiA/CoA transferase-like"/>
    <property type="match status" value="1"/>
</dbReference>
<keyword evidence="3 6" id="KW-0238">DNA-binding</keyword>
<dbReference type="InterPro" id="IPR018356">
    <property type="entry name" value="Tscrpt_reg_HTH_DeoR_CS"/>
</dbReference>
<evidence type="ECO:0000256" key="3">
    <source>
        <dbReference type="ARBA" id="ARBA00023125"/>
    </source>
</evidence>
<dbReference type="SMART" id="SM01134">
    <property type="entry name" value="DeoRC"/>
    <property type="match status" value="1"/>
</dbReference>
<dbReference type="Pfam" id="PF08220">
    <property type="entry name" value="HTH_DeoR"/>
    <property type="match status" value="1"/>
</dbReference>
<evidence type="ECO:0000313" key="6">
    <source>
        <dbReference type="EMBL" id="HIW13392.1"/>
    </source>
</evidence>
<dbReference type="SMART" id="SM00420">
    <property type="entry name" value="HTH_DEOR"/>
    <property type="match status" value="1"/>
</dbReference>
<sequence length="260" mass="29258">MEIFPEERKRYILSKLENAPKIRVTEISKKFSVSTETVRRDLDVLESEGLVKRVYGGAVKVDFHKPEPPLQNRKRVREQEKRSIAKKASELIEDGSTILLDIGTTVLELAREIKNKEDITILTNSLLAANILLERLENNHFSGGVILLGGQLSPRQYSVSGKVTEMVLDRFNVDQAFISVGGISLRNGLSDYDFDESMISRQMIRVSKETIVLADASKLETDTFCKFGSLKDVDKIVSDAPLPAPWEGNELFKDISWITT</sequence>
<dbReference type="GO" id="GO:0005988">
    <property type="term" value="P:lactose metabolic process"/>
    <property type="evidence" value="ECO:0007669"/>
    <property type="project" value="UniProtKB-KW"/>
</dbReference>
<dbReference type="PROSITE" id="PS00894">
    <property type="entry name" value="HTH_DEOR_1"/>
    <property type="match status" value="1"/>
</dbReference>
<keyword evidence="2" id="KW-0805">Transcription regulation</keyword>
<keyword evidence="4" id="KW-0804">Transcription</keyword>
<evidence type="ECO:0000256" key="1">
    <source>
        <dbReference type="ARBA" id="ARBA00022736"/>
    </source>
</evidence>
<proteinExistence type="predicted"/>
<dbReference type="PANTHER" id="PTHR30363">
    <property type="entry name" value="HTH-TYPE TRANSCRIPTIONAL REGULATOR SRLR-RELATED"/>
    <property type="match status" value="1"/>
</dbReference>
<dbReference type="InterPro" id="IPR014036">
    <property type="entry name" value="DeoR-like_C"/>
</dbReference>
<evidence type="ECO:0000259" key="5">
    <source>
        <dbReference type="PROSITE" id="PS51000"/>
    </source>
</evidence>
<gene>
    <name evidence="6" type="ORF">H9891_09600</name>
</gene>
<dbReference type="AlphaFoldDB" id="A0A9D1QJM8"/>
<dbReference type="Proteomes" id="UP000823989">
    <property type="component" value="Unassembled WGS sequence"/>
</dbReference>
<dbReference type="Gene3D" id="3.40.50.1360">
    <property type="match status" value="1"/>
</dbReference>
<dbReference type="InterPro" id="IPR036390">
    <property type="entry name" value="WH_DNA-bd_sf"/>
</dbReference>
<comment type="caution">
    <text evidence="6">The sequence shown here is derived from an EMBL/GenBank/DDBJ whole genome shotgun (WGS) entry which is preliminary data.</text>
</comment>
<dbReference type="InterPro" id="IPR036388">
    <property type="entry name" value="WH-like_DNA-bd_sf"/>
</dbReference>
<dbReference type="InterPro" id="IPR037171">
    <property type="entry name" value="NagB/RpiA_transferase-like"/>
</dbReference>
<reference evidence="6" key="1">
    <citation type="journal article" date="2021" name="PeerJ">
        <title>Extensive microbial diversity within the chicken gut microbiome revealed by metagenomics and culture.</title>
        <authorList>
            <person name="Gilroy R."/>
            <person name="Ravi A."/>
            <person name="Getino M."/>
            <person name="Pursley I."/>
            <person name="Horton D.L."/>
            <person name="Alikhan N.F."/>
            <person name="Baker D."/>
            <person name="Gharbi K."/>
            <person name="Hall N."/>
            <person name="Watson M."/>
            <person name="Adriaenssens E.M."/>
            <person name="Foster-Nyarko E."/>
            <person name="Jarju S."/>
            <person name="Secka A."/>
            <person name="Antonio M."/>
            <person name="Oren A."/>
            <person name="Chaudhuri R.R."/>
            <person name="La Ragione R."/>
            <person name="Hildebrand F."/>
            <person name="Pallen M.J."/>
        </authorList>
    </citation>
    <scope>NUCLEOTIDE SEQUENCE</scope>
    <source>
        <strain evidence="6">ChiHjej13B12-752</strain>
    </source>
</reference>
<dbReference type="EMBL" id="DXHR01000031">
    <property type="protein sequence ID" value="HIW13392.1"/>
    <property type="molecule type" value="Genomic_DNA"/>
</dbReference>